<feature type="binding site" evidence="15">
    <location>
        <position position="162"/>
    </location>
    <ligand>
        <name>Zn(2+)</name>
        <dbReference type="ChEBI" id="CHEBI:29105"/>
        <label>2</label>
    </ligand>
</feature>
<dbReference type="EMBL" id="OANS01000001">
    <property type="protein sequence ID" value="SNX28279.1"/>
    <property type="molecule type" value="Genomic_DNA"/>
</dbReference>
<evidence type="ECO:0000256" key="4">
    <source>
        <dbReference type="ARBA" id="ARBA00011921"/>
    </source>
</evidence>
<dbReference type="PANTHER" id="PTHR43808">
    <property type="entry name" value="ACETYLORNITHINE DEACETYLASE"/>
    <property type="match status" value="1"/>
</dbReference>
<feature type="binding site" evidence="15">
    <location>
        <position position="127"/>
    </location>
    <ligand>
        <name>Zn(2+)</name>
        <dbReference type="ChEBI" id="CHEBI:29105"/>
        <label>2</label>
    </ligand>
</feature>
<evidence type="ECO:0000256" key="13">
    <source>
        <dbReference type="ARBA" id="ARBA00031891"/>
    </source>
</evidence>
<feature type="active site" description="Proton acceptor" evidence="15">
    <location>
        <position position="161"/>
    </location>
</feature>
<dbReference type="InterPro" id="IPR005941">
    <property type="entry name" value="DapE_proteobac"/>
</dbReference>
<evidence type="ECO:0000256" key="15">
    <source>
        <dbReference type="HAMAP-Rule" id="MF_01690"/>
    </source>
</evidence>
<feature type="binding site" evidence="15">
    <location>
        <position position="127"/>
    </location>
    <ligand>
        <name>Zn(2+)</name>
        <dbReference type="ChEBI" id="CHEBI:29105"/>
        <label>1</label>
    </ligand>
</feature>
<evidence type="ECO:0000313" key="17">
    <source>
        <dbReference type="EMBL" id="SNX28279.1"/>
    </source>
</evidence>
<protein>
    <recommendedName>
        <fullName evidence="5 15">Succinyl-diaminopimelate desuccinylase</fullName>
        <shortName evidence="15">SDAP desuccinylase</shortName>
        <ecNumber evidence="4 15">3.5.1.18</ecNumber>
    </recommendedName>
    <alternativeName>
        <fullName evidence="13 15">N-succinyl-LL-2,6-diaminoheptanedioate amidohydrolase</fullName>
    </alternativeName>
</protein>
<dbReference type="SUPFAM" id="SSF55031">
    <property type="entry name" value="Bacterial exopeptidase dimerisation domain"/>
    <property type="match status" value="1"/>
</dbReference>
<dbReference type="GO" id="GO:0008270">
    <property type="term" value="F:zinc ion binding"/>
    <property type="evidence" value="ECO:0007669"/>
    <property type="project" value="UniProtKB-UniRule"/>
</dbReference>
<dbReference type="FunFam" id="3.30.70.360:FF:000011">
    <property type="entry name" value="Succinyl-diaminopimelate desuccinylase"/>
    <property type="match status" value="1"/>
</dbReference>
<keyword evidence="11 15" id="KW-0457">Lysine biosynthesis</keyword>
<dbReference type="GO" id="GO:0019877">
    <property type="term" value="P:diaminopimelate biosynthetic process"/>
    <property type="evidence" value="ECO:0007669"/>
    <property type="project" value="UniProtKB-UniRule"/>
</dbReference>
<evidence type="ECO:0000256" key="2">
    <source>
        <dbReference type="ARBA" id="ARBA00006746"/>
    </source>
</evidence>
<dbReference type="GO" id="GO:0009014">
    <property type="term" value="F:succinyl-diaminopimelate desuccinylase activity"/>
    <property type="evidence" value="ECO:0007669"/>
    <property type="project" value="UniProtKB-UniRule"/>
</dbReference>
<dbReference type="GO" id="GO:0008777">
    <property type="term" value="F:acetylornithine deacetylase activity"/>
    <property type="evidence" value="ECO:0007669"/>
    <property type="project" value="TreeGrafter"/>
</dbReference>
<comment type="subunit">
    <text evidence="3 15">Homodimer.</text>
</comment>
<dbReference type="GO" id="GO:0050897">
    <property type="term" value="F:cobalt ion binding"/>
    <property type="evidence" value="ECO:0007669"/>
    <property type="project" value="UniProtKB-UniRule"/>
</dbReference>
<keyword evidence="7 15" id="KW-0479">Metal-binding</keyword>
<dbReference type="FunFam" id="3.40.630.10:FF:000005">
    <property type="entry name" value="Succinyl-diaminopimelate desuccinylase"/>
    <property type="match status" value="1"/>
</dbReference>
<keyword evidence="6 15" id="KW-0028">Amino-acid biosynthesis</keyword>
<keyword evidence="8 15" id="KW-0378">Hydrolase</keyword>
<evidence type="ECO:0000256" key="14">
    <source>
        <dbReference type="ARBA" id="ARBA00051301"/>
    </source>
</evidence>
<proteinExistence type="inferred from homology"/>
<dbReference type="Proteomes" id="UP000218069">
    <property type="component" value="Unassembled WGS sequence"/>
</dbReference>
<feature type="binding site" evidence="15">
    <location>
        <position position="94"/>
    </location>
    <ligand>
        <name>Zn(2+)</name>
        <dbReference type="ChEBI" id="CHEBI:29105"/>
        <label>1</label>
    </ligand>
</feature>
<dbReference type="Gene3D" id="3.40.630.10">
    <property type="entry name" value="Zn peptidases"/>
    <property type="match status" value="2"/>
</dbReference>
<evidence type="ECO:0000256" key="6">
    <source>
        <dbReference type="ARBA" id="ARBA00022605"/>
    </source>
</evidence>
<dbReference type="InterPro" id="IPR011650">
    <property type="entry name" value="Peptidase_M20_dimer"/>
</dbReference>
<comment type="similarity">
    <text evidence="2 15">Belongs to the peptidase M20A family. DapE subfamily.</text>
</comment>
<dbReference type="Pfam" id="PF01546">
    <property type="entry name" value="Peptidase_M20"/>
    <property type="match status" value="1"/>
</dbReference>
<evidence type="ECO:0000256" key="11">
    <source>
        <dbReference type="ARBA" id="ARBA00023154"/>
    </source>
</evidence>
<evidence type="ECO:0000256" key="5">
    <source>
        <dbReference type="ARBA" id="ARBA00022391"/>
    </source>
</evidence>
<evidence type="ECO:0000256" key="10">
    <source>
        <dbReference type="ARBA" id="ARBA00022915"/>
    </source>
</evidence>
<dbReference type="InterPro" id="IPR050072">
    <property type="entry name" value="Peptidase_M20A"/>
</dbReference>
<keyword evidence="18" id="KW-1185">Reference proteome</keyword>
<comment type="function">
    <text evidence="15">Catalyzes the hydrolysis of N-succinyl-L,L-diaminopimelic acid (SDAP), forming succinate and LL-2,6-diaminopimelate (DAP), an intermediate involved in the bacterial biosynthesis of lysine and meso-diaminopimelic acid, an essential component of bacterial cell walls.</text>
</comment>
<feature type="binding site" evidence="15">
    <location>
        <position position="376"/>
    </location>
    <ligand>
        <name>Zn(2+)</name>
        <dbReference type="ChEBI" id="CHEBI:29105"/>
        <label>2</label>
    </ligand>
</feature>
<dbReference type="NCBIfam" id="NF009557">
    <property type="entry name" value="PRK13009.1"/>
    <property type="match status" value="1"/>
</dbReference>
<dbReference type="InterPro" id="IPR036264">
    <property type="entry name" value="Bact_exopeptidase_dim_dom"/>
</dbReference>
<dbReference type="HAMAP" id="MF_01690">
    <property type="entry name" value="DapE"/>
    <property type="match status" value="1"/>
</dbReference>
<evidence type="ECO:0000256" key="1">
    <source>
        <dbReference type="ARBA" id="ARBA00005130"/>
    </source>
</evidence>
<comment type="pathway">
    <text evidence="1 15">Amino-acid biosynthesis; L-lysine biosynthesis via DAP pathway; LL-2,6-diaminopimelate from (S)-tetrahydrodipicolinate (succinylase route): step 3/3.</text>
</comment>
<sequence>MLKQEQKPPSTNFSANNLVHMSATLELTEALIACRSVTPVDGGCQELIAQRLQAVGFYTESILSGPEDFQVTNLWAIKKGVAGDEGKVFMFAGHTDVVPTGPLEKWASDPFTPTLRDGFLFGRGAADMKTSLAAFVVATEEFVITHPNHAGSIAFLITSDEEGPAHDGTVIMCERLKQHGQRLDYCVIGEPTSVDQLGDMIKNGRRGSLSGKLKIKGIQAHIAYPHLGANPIHLSASAIQTLVETQWDQGNEYFQPTSFQISNIHAGTGANNIIPGELVVDFNFRFSTESQPETLRSRLEQILQSANLDFEIDWSLSGSPFITSDGALANALRQAIQAEVQIETELSTTGGTSDGRFISKICKEVVEFGPINATSHKIDESVLIDDIEPLKNIYRKTLEQLLA</sequence>
<organism evidence="17 18">
    <name type="scientific">Polynucleobacter meluiroseus</name>
    <dbReference type="NCBI Taxonomy" id="1938814"/>
    <lineage>
        <taxon>Bacteria</taxon>
        <taxon>Pseudomonadati</taxon>
        <taxon>Pseudomonadota</taxon>
        <taxon>Betaproteobacteria</taxon>
        <taxon>Burkholderiales</taxon>
        <taxon>Burkholderiaceae</taxon>
        <taxon>Polynucleobacter</taxon>
    </lineage>
</organism>
<evidence type="ECO:0000256" key="12">
    <source>
        <dbReference type="ARBA" id="ARBA00023285"/>
    </source>
</evidence>
<evidence type="ECO:0000256" key="3">
    <source>
        <dbReference type="ARBA" id="ARBA00011738"/>
    </source>
</evidence>
<dbReference type="PANTHER" id="PTHR43808:SF31">
    <property type="entry name" value="N-ACETYL-L-CITRULLINE DEACETYLASE"/>
    <property type="match status" value="1"/>
</dbReference>
<evidence type="ECO:0000256" key="7">
    <source>
        <dbReference type="ARBA" id="ARBA00022723"/>
    </source>
</evidence>
<dbReference type="GO" id="GO:0006526">
    <property type="term" value="P:L-arginine biosynthetic process"/>
    <property type="evidence" value="ECO:0007669"/>
    <property type="project" value="TreeGrafter"/>
</dbReference>
<name>A0A240DYJ9_9BURK</name>
<dbReference type="AlphaFoldDB" id="A0A240DYJ9"/>
<evidence type="ECO:0000313" key="18">
    <source>
        <dbReference type="Proteomes" id="UP000218069"/>
    </source>
</evidence>
<keyword evidence="9 15" id="KW-0862">Zinc</keyword>
<keyword evidence="12 15" id="KW-0170">Cobalt</keyword>
<dbReference type="InterPro" id="IPR002933">
    <property type="entry name" value="Peptidase_M20"/>
</dbReference>
<dbReference type="GO" id="GO:0009089">
    <property type="term" value="P:lysine biosynthetic process via diaminopimelate"/>
    <property type="evidence" value="ECO:0007669"/>
    <property type="project" value="UniProtKB-UniRule"/>
</dbReference>
<dbReference type="EC" id="3.5.1.18" evidence="4 15"/>
<keyword evidence="10 15" id="KW-0220">Diaminopimelate biosynthesis</keyword>
<comment type="cofactor">
    <cofactor evidence="15">
        <name>Zn(2+)</name>
        <dbReference type="ChEBI" id="CHEBI:29105"/>
    </cofactor>
    <cofactor evidence="15">
        <name>Co(2+)</name>
        <dbReference type="ChEBI" id="CHEBI:48828"/>
    </cofactor>
    <text evidence="15">Binds 2 Zn(2+) or Co(2+) ions per subunit.</text>
</comment>
<evidence type="ECO:0000256" key="8">
    <source>
        <dbReference type="ARBA" id="ARBA00022801"/>
    </source>
</evidence>
<feature type="binding site" evidence="15">
    <location>
        <position position="190"/>
    </location>
    <ligand>
        <name>Zn(2+)</name>
        <dbReference type="ChEBI" id="CHEBI:29105"/>
        <label>1</label>
    </ligand>
</feature>
<reference evidence="18" key="1">
    <citation type="submission" date="2017-08" db="EMBL/GenBank/DDBJ databases">
        <authorList>
            <person name="Varghese N."/>
            <person name="Submissions S."/>
        </authorList>
    </citation>
    <scope>NUCLEOTIDE SEQUENCE [LARGE SCALE GENOMIC DNA]</scope>
    <source>
        <strain evidence="18">AP-Melu-1000-B4</strain>
    </source>
</reference>
<dbReference type="SUPFAM" id="SSF53187">
    <property type="entry name" value="Zn-dependent exopeptidases"/>
    <property type="match status" value="1"/>
</dbReference>
<dbReference type="UniPathway" id="UPA00034">
    <property type="reaction ID" value="UER00021"/>
</dbReference>
<feature type="domain" description="Peptidase M20 dimerisation" evidence="16">
    <location>
        <begin position="203"/>
        <end position="308"/>
    </location>
</feature>
<evidence type="ECO:0000256" key="9">
    <source>
        <dbReference type="ARBA" id="ARBA00022833"/>
    </source>
</evidence>
<dbReference type="Pfam" id="PF07687">
    <property type="entry name" value="M20_dimer"/>
    <property type="match status" value="1"/>
</dbReference>
<feature type="active site" evidence="15">
    <location>
        <position position="96"/>
    </location>
</feature>
<comment type="catalytic activity">
    <reaction evidence="14 15">
        <text>N-succinyl-(2S,6S)-2,6-diaminopimelate + H2O = (2S,6S)-2,6-diaminopimelate + succinate</text>
        <dbReference type="Rhea" id="RHEA:22608"/>
        <dbReference type="ChEBI" id="CHEBI:15377"/>
        <dbReference type="ChEBI" id="CHEBI:30031"/>
        <dbReference type="ChEBI" id="CHEBI:57609"/>
        <dbReference type="ChEBI" id="CHEBI:58087"/>
        <dbReference type="EC" id="3.5.1.18"/>
    </reaction>
</comment>
<dbReference type="NCBIfam" id="TIGR01246">
    <property type="entry name" value="dapE_proteo"/>
    <property type="match status" value="1"/>
</dbReference>
<evidence type="ECO:0000259" key="16">
    <source>
        <dbReference type="Pfam" id="PF07687"/>
    </source>
</evidence>
<gene>
    <name evidence="15" type="primary">dapE</name>
    <name evidence="17" type="ORF">SAMN06295945_0605</name>
</gene>
<dbReference type="CDD" id="cd03891">
    <property type="entry name" value="M20_DapE_proteobac"/>
    <property type="match status" value="1"/>
</dbReference>
<accession>A0A240DYJ9</accession>